<dbReference type="Proteomes" id="UP000005551">
    <property type="component" value="Unassembled WGS sequence"/>
</dbReference>
<dbReference type="AlphaFoldDB" id="I5BZX8"/>
<feature type="chain" id="PRO_5003700080" evidence="1">
    <location>
        <begin position="24"/>
        <end position="218"/>
    </location>
</feature>
<proteinExistence type="predicted"/>
<organism evidence="2 3">
    <name type="scientific">Nitritalea halalkaliphila LW7</name>
    <dbReference type="NCBI Taxonomy" id="1189621"/>
    <lineage>
        <taxon>Bacteria</taxon>
        <taxon>Pseudomonadati</taxon>
        <taxon>Bacteroidota</taxon>
        <taxon>Cytophagia</taxon>
        <taxon>Cytophagales</taxon>
        <taxon>Cyclobacteriaceae</taxon>
        <taxon>Nitritalea</taxon>
    </lineage>
</organism>
<protein>
    <submittedName>
        <fullName evidence="2">Uncharacterized protein</fullName>
    </submittedName>
</protein>
<gene>
    <name evidence="2" type="ORF">A3SI_14219</name>
</gene>
<evidence type="ECO:0000313" key="3">
    <source>
        <dbReference type="Proteomes" id="UP000005551"/>
    </source>
</evidence>
<feature type="signal peptide" evidence="1">
    <location>
        <begin position="1"/>
        <end position="23"/>
    </location>
</feature>
<reference evidence="2 3" key="1">
    <citation type="submission" date="2012-05" db="EMBL/GenBank/DDBJ databases">
        <title>Genome sequence of Nitritalea halalkaliphila LW7.</title>
        <authorList>
            <person name="Jangir P.K."/>
            <person name="Singh A."/>
            <person name="Shivaji S."/>
            <person name="Sharma R."/>
        </authorList>
    </citation>
    <scope>NUCLEOTIDE SEQUENCE [LARGE SCALE GENOMIC DNA]</scope>
    <source>
        <strain evidence="2 3">LW7</strain>
    </source>
</reference>
<dbReference type="InterPro" id="IPR008969">
    <property type="entry name" value="CarboxyPept-like_regulatory"/>
</dbReference>
<accession>I5BZX8</accession>
<dbReference type="Pfam" id="PF13715">
    <property type="entry name" value="CarbopepD_reg_2"/>
    <property type="match status" value="1"/>
</dbReference>
<dbReference type="SUPFAM" id="SSF49464">
    <property type="entry name" value="Carboxypeptidase regulatory domain-like"/>
    <property type="match status" value="1"/>
</dbReference>
<dbReference type="EMBL" id="AJYA01000033">
    <property type="protein sequence ID" value="EIM75130.1"/>
    <property type="molecule type" value="Genomic_DNA"/>
</dbReference>
<keyword evidence="1" id="KW-0732">Signal</keyword>
<dbReference type="PATRIC" id="fig|1189621.3.peg.2960"/>
<evidence type="ECO:0000256" key="1">
    <source>
        <dbReference type="SAM" id="SignalP"/>
    </source>
</evidence>
<evidence type="ECO:0000313" key="2">
    <source>
        <dbReference type="EMBL" id="EIM75130.1"/>
    </source>
</evidence>
<comment type="caution">
    <text evidence="2">The sequence shown here is derived from an EMBL/GenBank/DDBJ whole genome shotgun (WGS) entry which is preliminary data.</text>
</comment>
<sequence length="218" mass="24431">MKKLYPHLLLLLGFFLTVSFAQAQSGSGEQRERRVIQLSGVVLNADSTDAVPGVNIFVPKKGRGTSSGRFGYFSMPVLEGDSVVFSFIGLKRQTFRVPDLVTEDKISLIVTMEDDEMGLAEVEVMPYPTEEEFKRAVLAMNLEDPLAGNRAGNMNPETLLLYAENMPASPNENFRGFYRGQGMQIQDRYGPRPFTLLDPIAWSNFIKSIKRGDLKKRD</sequence>
<dbReference type="RefSeq" id="WP_009056070.1">
    <property type="nucleotide sequence ID" value="NZ_AJYA01000033.1"/>
</dbReference>
<name>I5BZX8_9BACT</name>
<dbReference type="STRING" id="1189621.A3SI_14219"/>
<keyword evidence="3" id="KW-1185">Reference proteome</keyword>